<dbReference type="GO" id="GO:0070139">
    <property type="term" value="F:SUMO-specific endopeptidase activity"/>
    <property type="evidence" value="ECO:0000318"/>
    <property type="project" value="GO_Central"/>
</dbReference>
<dbReference type="Pfam" id="PF02902">
    <property type="entry name" value="Peptidase_C48"/>
    <property type="match status" value="1"/>
</dbReference>
<dbReference type="Gene3D" id="3.30.310.130">
    <property type="entry name" value="Ubiquitin-related"/>
    <property type="match status" value="1"/>
</dbReference>
<dbReference type="InterPro" id="IPR003653">
    <property type="entry name" value="Peptidase_C48_C"/>
</dbReference>
<gene>
    <name evidence="7" type="primary">LOC107798935</name>
</gene>
<evidence type="ECO:0000256" key="4">
    <source>
        <dbReference type="ARBA" id="ARBA00022807"/>
    </source>
</evidence>
<accession>A0A1S4ALD4</accession>
<evidence type="ECO:0000256" key="3">
    <source>
        <dbReference type="ARBA" id="ARBA00022801"/>
    </source>
</evidence>
<dbReference type="SUPFAM" id="SSF54001">
    <property type="entry name" value="Cysteine proteinases"/>
    <property type="match status" value="1"/>
</dbReference>
<organism evidence="6 7">
    <name type="scientific">Nicotiana tabacum</name>
    <name type="common">Common tobacco</name>
    <dbReference type="NCBI Taxonomy" id="4097"/>
    <lineage>
        <taxon>Eukaryota</taxon>
        <taxon>Viridiplantae</taxon>
        <taxon>Streptophyta</taxon>
        <taxon>Embryophyta</taxon>
        <taxon>Tracheophyta</taxon>
        <taxon>Spermatophyta</taxon>
        <taxon>Magnoliopsida</taxon>
        <taxon>eudicotyledons</taxon>
        <taxon>Gunneridae</taxon>
        <taxon>Pentapetalae</taxon>
        <taxon>asterids</taxon>
        <taxon>lamiids</taxon>
        <taxon>Solanales</taxon>
        <taxon>Solanaceae</taxon>
        <taxon>Nicotianoideae</taxon>
        <taxon>Nicotianeae</taxon>
        <taxon>Nicotiana</taxon>
    </lineage>
</organism>
<protein>
    <submittedName>
        <fullName evidence="7">Ubiquitin-like-specific protease 1C isoform X1</fullName>
    </submittedName>
    <submittedName>
        <fullName evidence="7">Ubiquitin-like-specific protease 1D isoform X1</fullName>
    </submittedName>
</protein>
<dbReference type="STRING" id="4097.A0A1S4ALD4"/>
<keyword evidence="6" id="KW-1185">Reference proteome</keyword>
<dbReference type="PANTHER" id="PTHR46915:SF2">
    <property type="entry name" value="UBIQUITIN-LIKE PROTEASE 4"/>
    <property type="match status" value="1"/>
</dbReference>
<name>A0A1S4ALD4_TOBAC</name>
<sequence length="595" mass="68997">MRFSIDWEKIINDDEDPPAELMVTSAMDGEEHKEGLSNLSNTELTEKIRRLKRSLSGTIGARLSDGGKKLRANIKLHEGELERRQRVGSQKEFDGCMRHDSCSIGILQVSSYKQDLLWICVRVCVRVHGQLCGNQNCLICHFKLLYSSYYFKKDSLRVGSDVIGPDDFEPQASPSVSSPQSTFAACFLNKLEVKADSKTANAFQKELYALNPCDHKRTLNRQFSQRKHKRELLSQEAPYKFPVDKGESFLNVDLKGRDSSTTRYSEEKFSSCFLKKTKASQAQSSHTKRHANGEAVVLVDEEEPDANKAAERMDEVVECRNATKVYYPSRVDPESVEICCSDMESLAPEAYLSSTIMNFYIRYLQKTKAHADVVEYHFFNTYFYKKLKEAVLSKVKTMQSHDSCCECCLSRFHQISLNEKEASFFKLRRWWKGVNIFEKAYIFLPIHEDLHWSLVIICIPDKEDKLGPSLLHLDSLGLHCSKSLFGTIRKFLEQEWKFLRQGEVSTLPFSDKIWENLPRRIDENVIPVPQQRNEYDCGLFVLFFMERFMEEVHGRLKKKDFVMFGRRWFKPEEASRLRMKIHNILKEEFKNASEA</sequence>
<keyword evidence="4" id="KW-0788">Thiol protease</keyword>
<dbReference type="Proteomes" id="UP000790787">
    <property type="component" value="Chromosome 16"/>
</dbReference>
<comment type="similarity">
    <text evidence="1">Belongs to the peptidase C48 family.</text>
</comment>
<dbReference type="GO" id="GO:0016926">
    <property type="term" value="P:protein desumoylation"/>
    <property type="evidence" value="ECO:0007669"/>
    <property type="project" value="UniProtKB-ARBA"/>
</dbReference>
<keyword evidence="2 7" id="KW-0645">Protease</keyword>
<dbReference type="PROSITE" id="PS50600">
    <property type="entry name" value="ULP_PROTEASE"/>
    <property type="match status" value="1"/>
</dbReference>
<dbReference type="RefSeq" id="XP_016477449.1">
    <property type="nucleotide sequence ID" value="XM_016621963.2"/>
</dbReference>
<dbReference type="PANTHER" id="PTHR46915">
    <property type="entry name" value="UBIQUITIN-LIKE PROTEASE 4-RELATED"/>
    <property type="match status" value="1"/>
</dbReference>
<dbReference type="GeneID" id="107798935"/>
<proteinExistence type="inferred from homology"/>
<dbReference type="AlphaFoldDB" id="A0A1S4ALD4"/>
<reference evidence="6" key="1">
    <citation type="journal article" date="2014" name="Nat. Commun.">
        <title>The tobacco genome sequence and its comparison with those of tomato and potato.</title>
        <authorList>
            <person name="Sierro N."/>
            <person name="Battey J.N."/>
            <person name="Ouadi S."/>
            <person name="Bakaher N."/>
            <person name="Bovet L."/>
            <person name="Willig A."/>
            <person name="Goepfert S."/>
            <person name="Peitsch M.C."/>
            <person name="Ivanov N.V."/>
        </authorList>
    </citation>
    <scope>NUCLEOTIDE SEQUENCE [LARGE SCALE GENOMIC DNA]</scope>
</reference>
<reference evidence="7" key="2">
    <citation type="submission" date="2025-08" db="UniProtKB">
        <authorList>
            <consortium name="RefSeq"/>
        </authorList>
    </citation>
    <scope>IDENTIFICATION</scope>
    <source>
        <tissue evidence="7">Leaf</tissue>
    </source>
</reference>
<evidence type="ECO:0000313" key="7">
    <source>
        <dbReference type="RefSeq" id="XP_016477449.1"/>
    </source>
</evidence>
<dbReference type="GO" id="GO:0016929">
    <property type="term" value="F:deSUMOylase activity"/>
    <property type="evidence" value="ECO:0000318"/>
    <property type="project" value="GO_Central"/>
</dbReference>
<evidence type="ECO:0000259" key="5">
    <source>
        <dbReference type="PROSITE" id="PS50600"/>
    </source>
</evidence>
<dbReference type="InterPro" id="IPR038765">
    <property type="entry name" value="Papain-like_cys_pep_sf"/>
</dbReference>
<dbReference type="KEGG" id="nta:107798935"/>
<dbReference type="GO" id="GO:0005634">
    <property type="term" value="C:nucleus"/>
    <property type="evidence" value="ECO:0000318"/>
    <property type="project" value="GO_Central"/>
</dbReference>
<dbReference type="GO" id="GO:0006508">
    <property type="term" value="P:proteolysis"/>
    <property type="evidence" value="ECO:0007669"/>
    <property type="project" value="UniProtKB-KW"/>
</dbReference>
<evidence type="ECO:0000313" key="6">
    <source>
        <dbReference type="Proteomes" id="UP000790787"/>
    </source>
</evidence>
<feature type="domain" description="Ubiquitin-like protease family profile" evidence="5">
    <location>
        <begin position="336"/>
        <end position="548"/>
    </location>
</feature>
<dbReference type="PaxDb" id="4097-A0A1S4ALD4"/>
<evidence type="ECO:0000256" key="2">
    <source>
        <dbReference type="ARBA" id="ARBA00022670"/>
    </source>
</evidence>
<keyword evidence="3" id="KW-0378">Hydrolase</keyword>
<dbReference type="Gene3D" id="1.10.418.20">
    <property type="match status" value="1"/>
</dbReference>
<evidence type="ECO:0000256" key="1">
    <source>
        <dbReference type="ARBA" id="ARBA00005234"/>
    </source>
</evidence>
<dbReference type="OrthoDB" id="442460at2759"/>
<dbReference type="RefSeq" id="XP_016477449.1">
    <property type="nucleotide sequence ID" value="XM_016621963.1"/>
</dbReference>